<keyword evidence="2" id="KW-1185">Reference proteome</keyword>
<evidence type="ECO:0000313" key="1">
    <source>
        <dbReference type="EMBL" id="MBB5046097.1"/>
    </source>
</evidence>
<dbReference type="EMBL" id="JACHIH010000003">
    <property type="protein sequence ID" value="MBB5046097.1"/>
    <property type="molecule type" value="Genomic_DNA"/>
</dbReference>
<organism evidence="1 2">
    <name type="scientific">Rhodopseudomonas rhenobacensis</name>
    <dbReference type="NCBI Taxonomy" id="87461"/>
    <lineage>
        <taxon>Bacteria</taxon>
        <taxon>Pseudomonadati</taxon>
        <taxon>Pseudomonadota</taxon>
        <taxon>Alphaproteobacteria</taxon>
        <taxon>Hyphomicrobiales</taxon>
        <taxon>Nitrobacteraceae</taxon>
        <taxon>Rhodopseudomonas</taxon>
    </lineage>
</organism>
<evidence type="ECO:0000313" key="2">
    <source>
        <dbReference type="Proteomes" id="UP000542353"/>
    </source>
</evidence>
<evidence type="ECO:0008006" key="3">
    <source>
        <dbReference type="Google" id="ProtNLM"/>
    </source>
</evidence>
<reference evidence="1 2" key="1">
    <citation type="submission" date="2020-08" db="EMBL/GenBank/DDBJ databases">
        <title>Genomic Encyclopedia of Type Strains, Phase IV (KMG-IV): sequencing the most valuable type-strain genomes for metagenomic binning, comparative biology and taxonomic classification.</title>
        <authorList>
            <person name="Goeker M."/>
        </authorList>
    </citation>
    <scope>NUCLEOTIDE SEQUENCE [LARGE SCALE GENOMIC DNA]</scope>
    <source>
        <strain evidence="1 2">DSM 12706</strain>
    </source>
</reference>
<protein>
    <recommendedName>
        <fullName evidence="3">DUF2971 domain-containing protein</fullName>
    </recommendedName>
</protein>
<comment type="caution">
    <text evidence="1">The sequence shown here is derived from an EMBL/GenBank/DDBJ whole genome shotgun (WGS) entry which is preliminary data.</text>
</comment>
<dbReference type="Proteomes" id="UP000542353">
    <property type="component" value="Unassembled WGS sequence"/>
</dbReference>
<accession>A0A7W8DXU1</accession>
<proteinExistence type="predicted"/>
<name>A0A7W8DXU1_9BRAD</name>
<sequence>MLNAPEPSQLLYKIMRPEDLIRSMAFGYLHFNRVDCYRDFKDADLHDGEQLPGDVRGNTATKFEKAEHFSAADYYVRSRSRTYACCFSLDNSEHIWREYADGSANGKIGLEFEFGKLRARLNETLHPDKCMLQADGKPCIQIFSVNYGMVDYVDWETYRANTEHLPNPIRYTYLKDACYAPERELRVSLSALGMGEFAFADGSTMAFSDSLQAQFDFRSAFADGTIKQILIAPGSNLDFLRVEFGKLGIAAIEGPCVRDGDPAPCALRRTT</sequence>
<dbReference type="AlphaFoldDB" id="A0A7W8DXU1"/>
<gene>
    <name evidence="1" type="ORF">HNR60_000839</name>
</gene>